<evidence type="ECO:0000313" key="3">
    <source>
        <dbReference type="Proteomes" id="UP000275846"/>
    </source>
</evidence>
<protein>
    <submittedName>
        <fullName evidence="4">SNF2_N domain-containing protein</fullName>
    </submittedName>
</protein>
<proteinExistence type="predicted"/>
<evidence type="ECO:0000256" key="1">
    <source>
        <dbReference type="SAM" id="MobiDB-lite"/>
    </source>
</evidence>
<organism evidence="4">
    <name type="scientific">Schistocephalus solidus</name>
    <name type="common">Tapeworm</name>
    <dbReference type="NCBI Taxonomy" id="70667"/>
    <lineage>
        <taxon>Eukaryota</taxon>
        <taxon>Metazoa</taxon>
        <taxon>Spiralia</taxon>
        <taxon>Lophotrochozoa</taxon>
        <taxon>Platyhelminthes</taxon>
        <taxon>Cestoda</taxon>
        <taxon>Eucestoda</taxon>
        <taxon>Diphyllobothriidea</taxon>
        <taxon>Diphyllobothriidae</taxon>
        <taxon>Schistocephalus</taxon>
    </lineage>
</organism>
<reference evidence="2 3" key="2">
    <citation type="submission" date="2018-11" db="EMBL/GenBank/DDBJ databases">
        <authorList>
            <consortium name="Pathogen Informatics"/>
        </authorList>
    </citation>
    <scope>NUCLEOTIDE SEQUENCE [LARGE SCALE GENOMIC DNA]</scope>
    <source>
        <strain evidence="2 3">NST_G2</strain>
    </source>
</reference>
<feature type="region of interest" description="Disordered" evidence="1">
    <location>
        <begin position="1"/>
        <end position="24"/>
    </location>
</feature>
<dbReference type="WBParaSite" id="SSLN_0001291101-mRNA-1">
    <property type="protein sequence ID" value="SSLN_0001291101-mRNA-1"/>
    <property type="gene ID" value="SSLN_0001291101"/>
</dbReference>
<accession>A0A183T7J3</accession>
<name>A0A183T7J3_SCHSO</name>
<dbReference type="Proteomes" id="UP000275846">
    <property type="component" value="Unassembled WGS sequence"/>
</dbReference>
<keyword evidence="3" id="KW-1185">Reference proteome</keyword>
<dbReference type="AlphaFoldDB" id="A0A183T7J3"/>
<dbReference type="OrthoDB" id="1594986at2759"/>
<evidence type="ECO:0000313" key="2">
    <source>
        <dbReference type="EMBL" id="VDL98826.1"/>
    </source>
</evidence>
<evidence type="ECO:0000313" key="4">
    <source>
        <dbReference type="WBParaSite" id="SSLN_0001291101-mRNA-1"/>
    </source>
</evidence>
<dbReference type="EMBL" id="UYSU01037272">
    <property type="protein sequence ID" value="VDL98826.1"/>
    <property type="molecule type" value="Genomic_DNA"/>
</dbReference>
<reference evidence="4" key="1">
    <citation type="submission" date="2016-06" db="UniProtKB">
        <authorList>
            <consortium name="WormBaseParasite"/>
        </authorList>
    </citation>
    <scope>IDENTIFICATION</scope>
</reference>
<sequence>MTESRIPEAVEDAGGWRGQSRSQDDRRWEMEQMACVAGTAPENAATLYACSNQPMPCASGKLKIEKYTSEDLLCNVEQQDASVGIPEFPVSHPLVEKDDGRVFEILRNLTLAPHLWKSVLISTVLEDFRWDCVGSRCFPAENLLHFPDGFSLADTPGILHLPQTLLYKAAASQEGCFGRVSPKVNVGFVKSGFLREALLMLMACASRDVEGGGLDDDPQLTPSCLHGSVIIWSMQVLQFLAQSPDGVQVLVEYVLRFTRGLNWKSVGADEGVELVSKKRQVEAHQVIIGALRQTEQTSHDVVKNGKIRTVSRSSAFGQPLQKKV</sequence>
<gene>
    <name evidence="2" type="ORF">SSLN_LOCUS12441</name>
</gene>